<evidence type="ECO:0000256" key="1">
    <source>
        <dbReference type="SAM" id="MobiDB-lite"/>
    </source>
</evidence>
<feature type="domain" description="PH" evidence="2">
    <location>
        <begin position="181"/>
        <end position="278"/>
    </location>
</feature>
<dbReference type="SUPFAM" id="SSF50729">
    <property type="entry name" value="PH domain-like"/>
    <property type="match status" value="2"/>
</dbReference>
<sequence length="360" mass="41276">MPYEDQYGRTCGFLNIEEDENTGVFKRRYFLLDSNTNKLHYFKDNPINLNSQSHNPVWEIELQKVSKVSDARKLRPKVDFCFVVNFAGQRYFLQAEDQTDMNKWIDVLNNASKIIVPKSEAQKQEAMEWHYGDLTQASYRTQVAGGVVCKIAQETNPDELSGSADSDDNVSGRGTPACHLAAHKSGYAVKQGAVRKSWKRRFFVLTDQGISYYQSEQSLSPIRTIPKNNLLEVKKSIATHLDRDNLFEIITSKRTFYVQADSPTDMSSWIDAIQKLLRTIKCEERKSMQDGSNKTPNYDMEVVYPKGQWFQNLSSCWCRESDNNNQQQQQQHQPSTTEVTGGEEPPVLTNKVKELKTQIC</sequence>
<feature type="domain" description="PH" evidence="2">
    <location>
        <begin position="7"/>
        <end position="113"/>
    </location>
</feature>
<dbReference type="SMART" id="SM00233">
    <property type="entry name" value="PH"/>
    <property type="match status" value="2"/>
</dbReference>
<dbReference type="FunFam" id="2.30.29.30:FF:000286">
    <property type="entry name" value="PH-protein kinase domain containing protein"/>
    <property type="match status" value="1"/>
</dbReference>
<gene>
    <name evidence="4" type="primary">LOC115219631</name>
</gene>
<dbReference type="PANTHER" id="PTHR14336:SF8">
    <property type="entry name" value="PROTEIN OPY1"/>
    <property type="match status" value="1"/>
</dbReference>
<dbReference type="RefSeq" id="XP_036365321.1">
    <property type="nucleotide sequence ID" value="XM_036509428.1"/>
</dbReference>
<evidence type="ECO:0000313" key="4">
    <source>
        <dbReference type="RefSeq" id="XP_036365321.1"/>
    </source>
</evidence>
<feature type="region of interest" description="Disordered" evidence="1">
    <location>
        <begin position="324"/>
        <end position="347"/>
    </location>
</feature>
<dbReference type="PANTHER" id="PTHR14336">
    <property type="entry name" value="TANDEM PH DOMAIN CONTAINING PROTEIN"/>
    <property type="match status" value="1"/>
</dbReference>
<dbReference type="Gene3D" id="2.30.29.30">
    <property type="entry name" value="Pleckstrin-homology domain (PH domain)/Phosphotyrosine-binding domain (PTB)"/>
    <property type="match status" value="2"/>
</dbReference>
<dbReference type="InterPro" id="IPR051707">
    <property type="entry name" value="PI-Interact_SigTrans_Reg"/>
</dbReference>
<evidence type="ECO:0000313" key="3">
    <source>
        <dbReference type="Proteomes" id="UP000515154"/>
    </source>
</evidence>
<dbReference type="InterPro" id="IPR011993">
    <property type="entry name" value="PH-like_dom_sf"/>
</dbReference>
<dbReference type="AlphaFoldDB" id="A0A7E6FC48"/>
<dbReference type="InterPro" id="IPR001849">
    <property type="entry name" value="PH_domain"/>
</dbReference>
<reference evidence="4" key="1">
    <citation type="submission" date="2025-08" db="UniProtKB">
        <authorList>
            <consortium name="RefSeq"/>
        </authorList>
    </citation>
    <scope>IDENTIFICATION</scope>
</reference>
<proteinExistence type="predicted"/>
<feature type="compositionally biased region" description="Low complexity" evidence="1">
    <location>
        <begin position="324"/>
        <end position="333"/>
    </location>
</feature>
<dbReference type="Proteomes" id="UP000515154">
    <property type="component" value="Linkage group LG15"/>
</dbReference>
<accession>A0A7E6FC48</accession>
<keyword evidence="3" id="KW-1185">Reference proteome</keyword>
<evidence type="ECO:0000259" key="2">
    <source>
        <dbReference type="PROSITE" id="PS50003"/>
    </source>
</evidence>
<protein>
    <submittedName>
        <fullName evidence="4">Pleckstrin homology domain-containing family A member 2 isoform X1</fullName>
    </submittedName>
</protein>
<dbReference type="PROSITE" id="PS50003">
    <property type="entry name" value="PH_DOMAIN"/>
    <property type="match status" value="2"/>
</dbReference>
<dbReference type="Pfam" id="PF00169">
    <property type="entry name" value="PH"/>
    <property type="match status" value="2"/>
</dbReference>
<name>A0A7E6FC48_9MOLL</name>
<organism evidence="3 4">
    <name type="scientific">Octopus sinensis</name>
    <name type="common">East Asian common octopus</name>
    <dbReference type="NCBI Taxonomy" id="2607531"/>
    <lineage>
        <taxon>Eukaryota</taxon>
        <taxon>Metazoa</taxon>
        <taxon>Spiralia</taxon>
        <taxon>Lophotrochozoa</taxon>
        <taxon>Mollusca</taxon>
        <taxon>Cephalopoda</taxon>
        <taxon>Coleoidea</taxon>
        <taxon>Octopodiformes</taxon>
        <taxon>Octopoda</taxon>
        <taxon>Incirrata</taxon>
        <taxon>Octopodidae</taxon>
        <taxon>Octopus</taxon>
    </lineage>
</organism>